<protein>
    <submittedName>
        <fullName evidence="9">Adiponectin receptor 2</fullName>
    </submittedName>
</protein>
<feature type="transmembrane region" description="Helical" evidence="8">
    <location>
        <begin position="180"/>
        <end position="199"/>
    </location>
</feature>
<evidence type="ECO:0000256" key="4">
    <source>
        <dbReference type="ARBA" id="ARBA00022989"/>
    </source>
</evidence>
<evidence type="ECO:0000256" key="2">
    <source>
        <dbReference type="ARBA" id="ARBA00007018"/>
    </source>
</evidence>
<dbReference type="GO" id="GO:0005886">
    <property type="term" value="C:plasma membrane"/>
    <property type="evidence" value="ECO:0007669"/>
    <property type="project" value="Ensembl"/>
</dbReference>
<evidence type="ECO:0000256" key="3">
    <source>
        <dbReference type="ARBA" id="ARBA00022692"/>
    </source>
</evidence>
<dbReference type="GO" id="GO:0046872">
    <property type="term" value="F:metal ion binding"/>
    <property type="evidence" value="ECO:0007669"/>
    <property type="project" value="UniProtKB-KW"/>
</dbReference>
<keyword evidence="6" id="KW-0479">Metal-binding</keyword>
<evidence type="ECO:0000256" key="8">
    <source>
        <dbReference type="SAM" id="Phobius"/>
    </source>
</evidence>
<feature type="transmembrane region" description="Helical" evidence="8">
    <location>
        <begin position="245"/>
        <end position="265"/>
    </location>
</feature>
<dbReference type="PANTHER" id="PTHR20855:SF33">
    <property type="entry name" value="ADIPONECTIN RECEPTOR PROTEIN 2"/>
    <property type="match status" value="1"/>
</dbReference>
<feature type="region of interest" description="Disordered" evidence="7">
    <location>
        <begin position="1"/>
        <end position="39"/>
    </location>
</feature>
<feature type="binding site" evidence="6">
    <location>
        <position position="201"/>
    </location>
    <ligand>
        <name>Zn(2+)</name>
        <dbReference type="ChEBI" id="CHEBI:29105"/>
    </ligand>
</feature>
<keyword evidence="5 8" id="KW-0472">Membrane</keyword>
<gene>
    <name evidence="9" type="primary">ADIPOR2</name>
</gene>
<evidence type="ECO:0000313" key="9">
    <source>
        <dbReference type="Ensembl" id="ENSUPAP00010013300.1"/>
    </source>
</evidence>
<dbReference type="GO" id="GO:0061042">
    <property type="term" value="P:vascular wound healing"/>
    <property type="evidence" value="ECO:0007669"/>
    <property type="project" value="Ensembl"/>
</dbReference>
<proteinExistence type="inferred from homology"/>
<feature type="binding site" evidence="6">
    <location>
        <position position="347"/>
    </location>
    <ligand>
        <name>Zn(2+)</name>
        <dbReference type="ChEBI" id="CHEBI:29105"/>
    </ligand>
</feature>
<dbReference type="Ensembl" id="ENSUPAT00010015241.1">
    <property type="protein sequence ID" value="ENSUPAP00010013300.1"/>
    <property type="gene ID" value="ENSUPAG00010010476.1"/>
</dbReference>
<organism evidence="9 10">
    <name type="scientific">Urocitellus parryii</name>
    <name type="common">Arctic ground squirrel</name>
    <name type="synonym">Spermophilus parryii</name>
    <dbReference type="NCBI Taxonomy" id="9999"/>
    <lineage>
        <taxon>Eukaryota</taxon>
        <taxon>Metazoa</taxon>
        <taxon>Chordata</taxon>
        <taxon>Craniata</taxon>
        <taxon>Vertebrata</taxon>
        <taxon>Euteleostomi</taxon>
        <taxon>Mammalia</taxon>
        <taxon>Eutheria</taxon>
        <taxon>Euarchontoglires</taxon>
        <taxon>Glires</taxon>
        <taxon>Rodentia</taxon>
        <taxon>Sciuromorpha</taxon>
        <taxon>Sciuridae</taxon>
        <taxon>Xerinae</taxon>
        <taxon>Marmotini</taxon>
        <taxon>Urocitellus</taxon>
    </lineage>
</organism>
<dbReference type="GO" id="GO:0097003">
    <property type="term" value="F:adipokinetic hormone receptor activity"/>
    <property type="evidence" value="ECO:0007669"/>
    <property type="project" value="Ensembl"/>
</dbReference>
<dbReference type="GO" id="GO:0033211">
    <property type="term" value="P:adiponectin-activated signaling pathway"/>
    <property type="evidence" value="ECO:0007669"/>
    <property type="project" value="Ensembl"/>
</dbReference>
<evidence type="ECO:0000256" key="6">
    <source>
        <dbReference type="PIRSR" id="PIRSR604254-1"/>
    </source>
</evidence>
<keyword evidence="4 8" id="KW-1133">Transmembrane helix</keyword>
<dbReference type="PANTHER" id="PTHR20855">
    <property type="entry name" value="ADIPOR/PROGESTIN RECEPTOR-RELATED"/>
    <property type="match status" value="1"/>
</dbReference>
<evidence type="ECO:0000256" key="1">
    <source>
        <dbReference type="ARBA" id="ARBA00004141"/>
    </source>
</evidence>
<keyword evidence="10" id="KW-1185">Reference proteome</keyword>
<sequence>MNEPAEKRLGCNRTPEPDLRLRKGHQLDDTRGGDNDIHQGDLEPILEASVYSSHLVKNRPGDVSQWSSAPEFNFGSFCPQVPNLQVFSSKSVREDCVWEGRWRVIPHDVLPDWLKDNDFLLHGHRPPMPSFRACFKSIFRIHTETGNIWTHLLGCVFFLCLGIFYMFRPNISFVAPLQEKVVFGLFFLGAILCLSFSWLFHTVYCHSEGVSRLFSKLDYSGIALLIMGSFVPWLYYSFYCNPQPCFIYLIVICVLGIAAIIVSQWDMFATPQYRGVRAGVFLGLGLSGIIPTLHYVISEGFLRAATIGQIGWLMLMASLYITGAALYAARIPERFFPGKCDIWFHSHQLFHIFVVAGAFVHFHGVSNLQEFRFMIGGGCTEEEAL</sequence>
<dbReference type="Proteomes" id="UP000694417">
    <property type="component" value="Unplaced"/>
</dbReference>
<keyword evidence="3 8" id="KW-0812">Transmembrane</keyword>
<feature type="transmembrane region" description="Helical" evidence="8">
    <location>
        <begin position="148"/>
        <end position="168"/>
    </location>
</feature>
<dbReference type="GO" id="GO:0042802">
    <property type="term" value="F:identical protein binding"/>
    <property type="evidence" value="ECO:0007669"/>
    <property type="project" value="Ensembl"/>
</dbReference>
<feature type="transmembrane region" description="Helical" evidence="8">
    <location>
        <begin position="310"/>
        <end position="329"/>
    </location>
</feature>
<evidence type="ECO:0000256" key="7">
    <source>
        <dbReference type="SAM" id="MobiDB-lite"/>
    </source>
</evidence>
<dbReference type="AlphaFoldDB" id="A0A8D2HH24"/>
<keyword evidence="6" id="KW-0862">Zinc</keyword>
<dbReference type="GO" id="GO:0055100">
    <property type="term" value="F:adiponectin binding"/>
    <property type="evidence" value="ECO:0007669"/>
    <property type="project" value="Ensembl"/>
</dbReference>
<reference evidence="9" key="2">
    <citation type="submission" date="2025-09" db="UniProtKB">
        <authorList>
            <consortium name="Ensembl"/>
        </authorList>
    </citation>
    <scope>IDENTIFICATION</scope>
</reference>
<comment type="subcellular location">
    <subcellularLocation>
        <location evidence="1">Membrane</location>
        <topology evidence="1">Multi-pass membrane protein</topology>
    </subcellularLocation>
</comment>
<evidence type="ECO:0000256" key="5">
    <source>
        <dbReference type="ARBA" id="ARBA00023136"/>
    </source>
</evidence>
<accession>A0A8D2HH24</accession>
<feature type="transmembrane region" description="Helical" evidence="8">
    <location>
        <begin position="219"/>
        <end position="238"/>
    </location>
</feature>
<dbReference type="GeneTree" id="ENSGT00940000156451"/>
<dbReference type="InterPro" id="IPR004254">
    <property type="entry name" value="AdipoR/HlyIII-related"/>
</dbReference>
<dbReference type="GO" id="GO:0042593">
    <property type="term" value="P:glucose homeostasis"/>
    <property type="evidence" value="ECO:0007669"/>
    <property type="project" value="Ensembl"/>
</dbReference>
<dbReference type="Pfam" id="PF03006">
    <property type="entry name" value="HlyIII"/>
    <property type="match status" value="1"/>
</dbReference>
<feature type="transmembrane region" description="Helical" evidence="8">
    <location>
        <begin position="277"/>
        <end position="298"/>
    </location>
</feature>
<evidence type="ECO:0000313" key="10">
    <source>
        <dbReference type="Proteomes" id="UP000694417"/>
    </source>
</evidence>
<comment type="similarity">
    <text evidence="2">Belongs to the ADIPOR family.</text>
</comment>
<reference evidence="9" key="1">
    <citation type="submission" date="2025-08" db="UniProtKB">
        <authorList>
            <consortium name="Ensembl"/>
        </authorList>
    </citation>
    <scope>IDENTIFICATION</scope>
</reference>
<name>A0A8D2HH24_UROPR</name>
<feature type="transmembrane region" description="Helical" evidence="8">
    <location>
        <begin position="349"/>
        <end position="365"/>
    </location>
</feature>
<dbReference type="GO" id="GO:0120162">
    <property type="term" value="P:positive regulation of cold-induced thermogenesis"/>
    <property type="evidence" value="ECO:0007669"/>
    <property type="project" value="Ensembl"/>
</dbReference>
<feature type="binding site" evidence="6">
    <location>
        <position position="351"/>
    </location>
    <ligand>
        <name>Zn(2+)</name>
        <dbReference type="ChEBI" id="CHEBI:29105"/>
    </ligand>
</feature>